<dbReference type="NCBIfam" id="NF003828">
    <property type="entry name" value="PRK05416.1"/>
    <property type="match status" value="1"/>
</dbReference>
<dbReference type="PANTHER" id="PTHR30448">
    <property type="entry name" value="RNASE ADAPTER PROTEIN RAPZ"/>
    <property type="match status" value="1"/>
</dbReference>
<reference evidence="7 8" key="1">
    <citation type="journal article" date="2021" name="Sci. Rep.">
        <title>The distribution of antibiotic resistance genes in chicken gut microbiota commensals.</title>
        <authorList>
            <person name="Juricova H."/>
            <person name="Matiasovicova J."/>
            <person name="Kubasova T."/>
            <person name="Cejkova D."/>
            <person name="Rychlik I."/>
        </authorList>
    </citation>
    <scope>NUCLEOTIDE SEQUENCE [LARGE SCALE GENOMIC DNA]</scope>
    <source>
        <strain evidence="7 8">An411</strain>
    </source>
</reference>
<dbReference type="RefSeq" id="WP_204803636.1">
    <property type="nucleotide sequence ID" value="NZ_JACSNS010000007.1"/>
</dbReference>
<comment type="caution">
    <text evidence="7">The sequence shown here is derived from an EMBL/GenBank/DDBJ whole genome shotgun (WGS) entry which is preliminary data.</text>
</comment>
<dbReference type="Proteomes" id="UP000719500">
    <property type="component" value="Unassembled WGS sequence"/>
</dbReference>
<dbReference type="SUPFAM" id="SSF52540">
    <property type="entry name" value="P-loop containing nucleoside triphosphate hydrolases"/>
    <property type="match status" value="1"/>
</dbReference>
<keyword evidence="8" id="KW-1185">Reference proteome</keyword>
<dbReference type="InterPro" id="IPR053930">
    <property type="entry name" value="RapZ-like_N"/>
</dbReference>
<dbReference type="HAMAP" id="MF_00636">
    <property type="entry name" value="RapZ_like"/>
    <property type="match status" value="1"/>
</dbReference>
<proteinExistence type="inferred from homology"/>
<organism evidence="7 8">
    <name type="scientific">Oscillibacter valericigenes</name>
    <dbReference type="NCBI Taxonomy" id="351091"/>
    <lineage>
        <taxon>Bacteria</taxon>
        <taxon>Bacillati</taxon>
        <taxon>Bacillota</taxon>
        <taxon>Clostridia</taxon>
        <taxon>Eubacteriales</taxon>
        <taxon>Oscillospiraceae</taxon>
        <taxon>Oscillibacter</taxon>
    </lineage>
</organism>
<feature type="binding site" evidence="4">
    <location>
        <begin position="8"/>
        <end position="15"/>
    </location>
    <ligand>
        <name>ATP</name>
        <dbReference type="ChEBI" id="CHEBI:30616"/>
    </ligand>
</feature>
<evidence type="ECO:0000256" key="4">
    <source>
        <dbReference type="HAMAP-Rule" id="MF_00636"/>
    </source>
</evidence>
<evidence type="ECO:0000256" key="1">
    <source>
        <dbReference type="ARBA" id="ARBA00022741"/>
    </source>
</evidence>
<gene>
    <name evidence="7" type="primary">rapZ</name>
    <name evidence="7" type="ORF">H9X91_06300</name>
</gene>
<dbReference type="Gene3D" id="3.40.50.300">
    <property type="entry name" value="P-loop containing nucleotide triphosphate hydrolases"/>
    <property type="match status" value="1"/>
</dbReference>
<dbReference type="PIRSF" id="PIRSF005052">
    <property type="entry name" value="P-loopkin"/>
    <property type="match status" value="1"/>
</dbReference>
<evidence type="ECO:0000259" key="5">
    <source>
        <dbReference type="Pfam" id="PF03668"/>
    </source>
</evidence>
<dbReference type="InterPro" id="IPR005337">
    <property type="entry name" value="RapZ-like"/>
</dbReference>
<name>A0ABS2FVJ1_9FIRM</name>
<evidence type="ECO:0000256" key="2">
    <source>
        <dbReference type="ARBA" id="ARBA00022840"/>
    </source>
</evidence>
<dbReference type="InterPro" id="IPR027417">
    <property type="entry name" value="P-loop_NTPase"/>
</dbReference>
<sequence length="287" mass="31992">MEILIISGLSGAGKSKAASFLEDMGFYIVDNMPAAMILKFAEFCAGGNGRYDRVALVYDVRTASSFTELFDVLDKLKAMDAVCRMLFLEASPETIIKRYKETRRRHPLAAGADSLEDAVEKELALMAPVKERADFVIDTSRLSTAQLRGELLRLFDQEGEKGGMTVSVLSFGFKYGLPMEADLVFDVRFMPNPFYIEDLRHQTGLDKAVADYVFHFPQTQDYMKRLEDLLAFSLPLYAEEGKTSLTIAVGCTGGHHRSVAVTHALAGFIREQGYQALENHRDMMRGG</sequence>
<protein>
    <submittedName>
        <fullName evidence="7">RNase adapter RapZ</fullName>
    </submittedName>
</protein>
<dbReference type="Pfam" id="PF03668">
    <property type="entry name" value="RapZ-like_N"/>
    <property type="match status" value="1"/>
</dbReference>
<evidence type="ECO:0000259" key="6">
    <source>
        <dbReference type="Pfam" id="PF22740"/>
    </source>
</evidence>
<dbReference type="EMBL" id="JACSNX010000006">
    <property type="protein sequence ID" value="MBM6851051.1"/>
    <property type="molecule type" value="Genomic_DNA"/>
</dbReference>
<keyword evidence="1 4" id="KW-0547">Nucleotide-binding</keyword>
<feature type="domain" description="RapZ C-terminal" evidence="6">
    <location>
        <begin position="164"/>
        <end position="283"/>
    </location>
</feature>
<evidence type="ECO:0000313" key="8">
    <source>
        <dbReference type="Proteomes" id="UP000719500"/>
    </source>
</evidence>
<feature type="domain" description="RapZ-like N-terminal" evidence="5">
    <location>
        <begin position="1"/>
        <end position="156"/>
    </location>
</feature>
<keyword evidence="2 4" id="KW-0067">ATP-binding</keyword>
<keyword evidence="3 4" id="KW-0342">GTP-binding</keyword>
<dbReference type="Pfam" id="PF22740">
    <property type="entry name" value="PapZ_C"/>
    <property type="match status" value="1"/>
</dbReference>
<accession>A0ABS2FVJ1</accession>
<evidence type="ECO:0000256" key="3">
    <source>
        <dbReference type="ARBA" id="ARBA00023134"/>
    </source>
</evidence>
<evidence type="ECO:0000313" key="7">
    <source>
        <dbReference type="EMBL" id="MBM6851051.1"/>
    </source>
</evidence>
<dbReference type="PANTHER" id="PTHR30448:SF0">
    <property type="entry name" value="RNASE ADAPTER PROTEIN RAPZ"/>
    <property type="match status" value="1"/>
</dbReference>
<feature type="binding site" evidence="4">
    <location>
        <begin position="59"/>
        <end position="62"/>
    </location>
    <ligand>
        <name>GTP</name>
        <dbReference type="ChEBI" id="CHEBI:37565"/>
    </ligand>
</feature>
<dbReference type="InterPro" id="IPR053931">
    <property type="entry name" value="RapZ_C"/>
</dbReference>